<comment type="caution">
    <text evidence="1">The sequence shown here is derived from an EMBL/GenBank/DDBJ whole genome shotgun (WGS) entry which is preliminary data.</text>
</comment>
<name>A0A8S9VIZ1_PHYIN</name>
<sequence length="53" mass="6646">MWDLSSLDEERELLDKEVLKIRQSRPQKYYETCYQEWEQELRARDLALVRDRD</sequence>
<gene>
    <name evidence="1" type="ORF">GN958_ATG00178</name>
</gene>
<evidence type="ECO:0000313" key="2">
    <source>
        <dbReference type="Proteomes" id="UP000704712"/>
    </source>
</evidence>
<reference evidence="1" key="1">
    <citation type="submission" date="2020-03" db="EMBL/GenBank/DDBJ databases">
        <title>Hybrid Assembly of Korean Phytophthora infestans isolates.</title>
        <authorList>
            <person name="Prokchorchik M."/>
            <person name="Lee Y."/>
            <person name="Seo J."/>
            <person name="Cho J.-H."/>
            <person name="Park Y.-E."/>
            <person name="Jang D.-C."/>
            <person name="Im J.-S."/>
            <person name="Choi J.-G."/>
            <person name="Park H.-J."/>
            <person name="Lee G.-B."/>
            <person name="Lee Y.-G."/>
            <person name="Hong S.-Y."/>
            <person name="Cho K."/>
            <person name="Sohn K.H."/>
        </authorList>
    </citation>
    <scope>NUCLEOTIDE SEQUENCE</scope>
    <source>
        <strain evidence="1">KR_2_A2</strain>
    </source>
</reference>
<dbReference type="Pfam" id="PF15104">
    <property type="entry name" value="CFAP141"/>
    <property type="match status" value="1"/>
</dbReference>
<organism evidence="1 2">
    <name type="scientific">Phytophthora infestans</name>
    <name type="common">Potato late blight agent</name>
    <name type="synonym">Botrytis infestans</name>
    <dbReference type="NCBI Taxonomy" id="4787"/>
    <lineage>
        <taxon>Eukaryota</taxon>
        <taxon>Sar</taxon>
        <taxon>Stramenopiles</taxon>
        <taxon>Oomycota</taxon>
        <taxon>Peronosporomycetes</taxon>
        <taxon>Peronosporales</taxon>
        <taxon>Peronosporaceae</taxon>
        <taxon>Phytophthora</taxon>
    </lineage>
</organism>
<accession>A0A8S9VIZ1</accession>
<dbReference type="InterPro" id="IPR029375">
    <property type="entry name" value="CFAP141"/>
</dbReference>
<proteinExistence type="predicted"/>
<evidence type="ECO:0000313" key="1">
    <source>
        <dbReference type="EMBL" id="KAF4150648.1"/>
    </source>
</evidence>
<dbReference type="Proteomes" id="UP000704712">
    <property type="component" value="Unassembled WGS sequence"/>
</dbReference>
<dbReference type="AlphaFoldDB" id="A0A8S9VIZ1"/>
<protein>
    <submittedName>
        <fullName evidence="1">Uncharacterized protein</fullName>
    </submittedName>
</protein>
<dbReference type="EMBL" id="JAACNO010000041">
    <property type="protein sequence ID" value="KAF4150648.1"/>
    <property type="molecule type" value="Genomic_DNA"/>
</dbReference>